<dbReference type="SUPFAM" id="SSF53474">
    <property type="entry name" value="alpha/beta-Hydrolases"/>
    <property type="match status" value="1"/>
</dbReference>
<protein>
    <submittedName>
        <fullName evidence="8">S9 family peptidase</fullName>
    </submittedName>
</protein>
<dbReference type="InterPro" id="IPR051543">
    <property type="entry name" value="Serine_Peptidase_S9A"/>
</dbReference>
<feature type="region of interest" description="Disordered" evidence="5">
    <location>
        <begin position="709"/>
        <end position="745"/>
    </location>
</feature>
<evidence type="ECO:0000313" key="8">
    <source>
        <dbReference type="EMBL" id="MBR7828683.1"/>
    </source>
</evidence>
<dbReference type="Gene3D" id="2.130.10.120">
    <property type="entry name" value="Prolyl oligopeptidase, N-terminal domain"/>
    <property type="match status" value="1"/>
</dbReference>
<evidence type="ECO:0000256" key="2">
    <source>
        <dbReference type="ARBA" id="ARBA00022670"/>
    </source>
</evidence>
<keyword evidence="2" id="KW-0645">Protease</keyword>
<comment type="similarity">
    <text evidence="1">Belongs to the peptidase S9A family.</text>
</comment>
<evidence type="ECO:0000256" key="3">
    <source>
        <dbReference type="ARBA" id="ARBA00022801"/>
    </source>
</evidence>
<dbReference type="Pfam" id="PF00326">
    <property type="entry name" value="Peptidase_S9"/>
    <property type="match status" value="1"/>
</dbReference>
<keyword evidence="9" id="KW-1185">Reference proteome</keyword>
<dbReference type="InterPro" id="IPR002470">
    <property type="entry name" value="Peptidase_S9A"/>
</dbReference>
<keyword evidence="4" id="KW-0720">Serine protease</keyword>
<evidence type="ECO:0000259" key="7">
    <source>
        <dbReference type="Pfam" id="PF02897"/>
    </source>
</evidence>
<evidence type="ECO:0000313" key="9">
    <source>
        <dbReference type="Proteomes" id="UP000676325"/>
    </source>
</evidence>
<dbReference type="Gene3D" id="3.40.50.1820">
    <property type="entry name" value="alpha/beta hydrolase"/>
    <property type="match status" value="1"/>
</dbReference>
<evidence type="ECO:0000256" key="4">
    <source>
        <dbReference type="ARBA" id="ARBA00022825"/>
    </source>
</evidence>
<dbReference type="InterPro" id="IPR029058">
    <property type="entry name" value="AB_hydrolase_fold"/>
</dbReference>
<reference evidence="8" key="1">
    <citation type="submission" date="2021-04" db="EMBL/GenBank/DDBJ databases">
        <title>Genome based classification of Actinospica acidithermotolerans sp. nov., an actinobacterium isolated from an Indonesian hot spring.</title>
        <authorList>
            <person name="Kusuma A.B."/>
            <person name="Putra K.E."/>
            <person name="Nafisah S."/>
            <person name="Loh J."/>
            <person name="Nouioui I."/>
            <person name="Goodfellow M."/>
        </authorList>
    </citation>
    <scope>NUCLEOTIDE SEQUENCE</scope>
    <source>
        <strain evidence="8">MGRD01-02</strain>
    </source>
</reference>
<dbReference type="PANTHER" id="PTHR11757:SF19">
    <property type="entry name" value="PROLYL ENDOPEPTIDASE-LIKE"/>
    <property type="match status" value="1"/>
</dbReference>
<feature type="compositionally biased region" description="Low complexity" evidence="5">
    <location>
        <begin position="724"/>
        <end position="745"/>
    </location>
</feature>
<feature type="domain" description="Peptidase S9 prolyl oligopeptidase catalytic" evidence="6">
    <location>
        <begin position="484"/>
        <end position="702"/>
    </location>
</feature>
<dbReference type="PANTHER" id="PTHR11757">
    <property type="entry name" value="PROTEASE FAMILY S9A OLIGOPEPTIDASE"/>
    <property type="match status" value="1"/>
</dbReference>
<gene>
    <name evidence="8" type="ORF">KDK95_20410</name>
</gene>
<dbReference type="SUPFAM" id="SSF50993">
    <property type="entry name" value="Peptidase/esterase 'gauge' domain"/>
    <property type="match status" value="1"/>
</dbReference>
<dbReference type="GO" id="GO:0006508">
    <property type="term" value="P:proteolysis"/>
    <property type="evidence" value="ECO:0007669"/>
    <property type="project" value="UniProtKB-KW"/>
</dbReference>
<evidence type="ECO:0000259" key="6">
    <source>
        <dbReference type="Pfam" id="PF00326"/>
    </source>
</evidence>
<dbReference type="Proteomes" id="UP000676325">
    <property type="component" value="Unassembled WGS sequence"/>
</dbReference>
<comment type="caution">
    <text evidence="8">The sequence shown here is derived from an EMBL/GenBank/DDBJ whole genome shotgun (WGS) entry which is preliminary data.</text>
</comment>
<dbReference type="Pfam" id="PF02897">
    <property type="entry name" value="Peptidase_S9_N"/>
    <property type="match status" value="1"/>
</dbReference>
<dbReference type="GO" id="GO:0004252">
    <property type="term" value="F:serine-type endopeptidase activity"/>
    <property type="evidence" value="ECO:0007669"/>
    <property type="project" value="InterPro"/>
</dbReference>
<evidence type="ECO:0000256" key="1">
    <source>
        <dbReference type="ARBA" id="ARBA00005228"/>
    </source>
</evidence>
<sequence length="745" mass="81950">MKQPPVAKIQPHERVQHGDHVQDPYYWFLDKDDKDVTAYLEAENAFTAAATEGQAALRERIFQEIKGRTKETDLSVPTRKGDWWHYARTEEGKQYPIHCRLAATGPNPPELPEDGSALPGEQVLLDGNVLAEGHDFFSLGAFDLSPDDRLLAYSTDFDGDERYTMRFRDLESGQDLADEIPNTHYSTAWSADNSVIFYTTVDDAWRPYRVHRHAIGTPAEQDVLVYEEPDERFWLGVGLSRSEKYLEISLGSKITSESRLLRADDPTGEFRPVKERQTGVEYAVDHWAHPTDPAKDVLLVVHNADGKENFELATAPIADPGTWTPLLAHDPAVRILEAEAFADHFVLEYRKDGLTGVAVHKIVDGVPSATGTPITFDEPIYSVGTGSNPEYTTDRVRIGYGSMVTPSSVYDYDIATGSLELLKRQPVLGDFDPEQYVQRRVWATADDGTRVPISVVHRKNVQPDGTAPCLLYGYGSYEASMDPYFSVARLSLLDRGFVFAIAHVRGGGEMGRYWYEQGKLLHKKNTFTDFVACGRAMIAEGWSASDRIIARGGSAGGLLMGAIANLAPDLWAGVLAEVPFVDALNTILDPSLPLTVMEWDEWGNPLESAEVYQYMKEYSPYENVAAVTYPPILARTSVNDTRVGYHEPAKWIARLRATALNGQSSDILLKTEIESAGHGGKSGRYDAWHEEAFALAWICAAAKVAEAESSAPAAKATKPEVEVEGAAEVGGAAAGGEAEAAEASQ</sequence>
<dbReference type="AlphaFoldDB" id="A0A941EDK2"/>
<evidence type="ECO:0000256" key="5">
    <source>
        <dbReference type="SAM" id="MobiDB-lite"/>
    </source>
</evidence>
<dbReference type="InterPro" id="IPR001375">
    <property type="entry name" value="Peptidase_S9_cat"/>
</dbReference>
<dbReference type="RefSeq" id="WP_212519814.1">
    <property type="nucleotide sequence ID" value="NZ_JAGSOH010000062.1"/>
</dbReference>
<keyword evidence="3" id="KW-0378">Hydrolase</keyword>
<organism evidence="8 9">
    <name type="scientific">Actinospica acidithermotolerans</name>
    <dbReference type="NCBI Taxonomy" id="2828514"/>
    <lineage>
        <taxon>Bacteria</taxon>
        <taxon>Bacillati</taxon>
        <taxon>Actinomycetota</taxon>
        <taxon>Actinomycetes</taxon>
        <taxon>Catenulisporales</taxon>
        <taxon>Actinospicaceae</taxon>
        <taxon>Actinospica</taxon>
    </lineage>
</organism>
<feature type="domain" description="Peptidase S9A N-terminal" evidence="7">
    <location>
        <begin position="4"/>
        <end position="424"/>
    </location>
</feature>
<dbReference type="EMBL" id="JAGSOH010000062">
    <property type="protein sequence ID" value="MBR7828683.1"/>
    <property type="molecule type" value="Genomic_DNA"/>
</dbReference>
<accession>A0A941EDK2</accession>
<dbReference type="PRINTS" id="PR00862">
    <property type="entry name" value="PROLIGOPTASE"/>
</dbReference>
<proteinExistence type="inferred from homology"/>
<dbReference type="InterPro" id="IPR023302">
    <property type="entry name" value="Pept_S9A_N"/>
</dbReference>
<name>A0A941EDK2_9ACTN</name>